<reference evidence="17" key="1">
    <citation type="submission" date="2017-07" db="EMBL/GenBank/DDBJ databases">
        <title>Taro Niue Genome Assembly and Annotation.</title>
        <authorList>
            <person name="Atibalentja N."/>
            <person name="Keating K."/>
            <person name="Fields C.J."/>
        </authorList>
    </citation>
    <scope>NUCLEOTIDE SEQUENCE</scope>
    <source>
        <strain evidence="17">Niue_2</strain>
        <tissue evidence="17">Leaf</tissue>
    </source>
</reference>
<protein>
    <recommendedName>
        <fullName evidence="19">Cation/H+ exchanger domain-containing protein</fullName>
    </recommendedName>
</protein>
<organism evidence="17 18">
    <name type="scientific">Colocasia esculenta</name>
    <name type="common">Wild taro</name>
    <name type="synonym">Arum esculentum</name>
    <dbReference type="NCBI Taxonomy" id="4460"/>
    <lineage>
        <taxon>Eukaryota</taxon>
        <taxon>Viridiplantae</taxon>
        <taxon>Streptophyta</taxon>
        <taxon>Embryophyta</taxon>
        <taxon>Tracheophyta</taxon>
        <taxon>Spermatophyta</taxon>
        <taxon>Magnoliopsida</taxon>
        <taxon>Liliopsida</taxon>
        <taxon>Araceae</taxon>
        <taxon>Aroideae</taxon>
        <taxon>Colocasieae</taxon>
        <taxon>Colocasia</taxon>
    </lineage>
</organism>
<keyword evidence="5" id="KW-0633">Potassium transport</keyword>
<feature type="region of interest" description="Disordered" evidence="12">
    <location>
        <begin position="787"/>
        <end position="810"/>
    </location>
</feature>
<dbReference type="GO" id="GO:0015297">
    <property type="term" value="F:antiporter activity"/>
    <property type="evidence" value="ECO:0007669"/>
    <property type="project" value="InterPro"/>
</dbReference>
<feature type="transmembrane region" description="Helical" evidence="13">
    <location>
        <begin position="197"/>
        <end position="219"/>
    </location>
</feature>
<keyword evidence="4" id="KW-0813">Transport</keyword>
<dbReference type="GO" id="GO:1902600">
    <property type="term" value="P:proton transmembrane transport"/>
    <property type="evidence" value="ECO:0007669"/>
    <property type="project" value="InterPro"/>
</dbReference>
<dbReference type="Pfam" id="PF23256">
    <property type="entry name" value="CHX17_2nd"/>
    <property type="match status" value="1"/>
</dbReference>
<accession>A0A843VAU3</accession>
<dbReference type="Proteomes" id="UP000652761">
    <property type="component" value="Unassembled WGS sequence"/>
</dbReference>
<feature type="transmembrane region" description="Helical" evidence="13">
    <location>
        <begin position="97"/>
        <end position="119"/>
    </location>
</feature>
<dbReference type="GO" id="GO:0016020">
    <property type="term" value="C:membrane"/>
    <property type="evidence" value="ECO:0007669"/>
    <property type="project" value="UniProtKB-SubCell"/>
</dbReference>
<feature type="compositionally biased region" description="Polar residues" evidence="12">
    <location>
        <begin position="799"/>
        <end position="810"/>
    </location>
</feature>
<comment type="similarity">
    <text evidence="11">Belongs to the monovalent cation:proton antiporter 2 (CPA2) transporter (TC 2.A.37) family. CHX (TC 2.A.37.4) subfamily.</text>
</comment>
<evidence type="ECO:0000256" key="10">
    <source>
        <dbReference type="ARBA" id="ARBA00023136"/>
    </source>
</evidence>
<keyword evidence="8 13" id="KW-1133">Transmembrane helix</keyword>
<evidence type="ECO:0000313" key="17">
    <source>
        <dbReference type="EMBL" id="MQL93561.1"/>
    </source>
</evidence>
<feature type="transmembrane region" description="Helical" evidence="13">
    <location>
        <begin position="164"/>
        <end position="185"/>
    </location>
</feature>
<dbReference type="GO" id="GO:0009941">
    <property type="term" value="C:chloroplast envelope"/>
    <property type="evidence" value="ECO:0007669"/>
    <property type="project" value="UniProtKB-SubCell"/>
</dbReference>
<dbReference type="Pfam" id="PF23259">
    <property type="entry name" value="CHX17_C"/>
    <property type="match status" value="1"/>
</dbReference>
<dbReference type="GO" id="GO:0012505">
    <property type="term" value="C:endomembrane system"/>
    <property type="evidence" value="ECO:0007669"/>
    <property type="project" value="TreeGrafter"/>
</dbReference>
<proteinExistence type="inferred from homology"/>
<feature type="transmembrane region" description="Helical" evidence="13">
    <location>
        <begin position="70"/>
        <end position="91"/>
    </location>
</feature>
<evidence type="ECO:0000256" key="1">
    <source>
        <dbReference type="ARBA" id="ARBA00003198"/>
    </source>
</evidence>
<feature type="transmembrane region" description="Helical" evidence="13">
    <location>
        <begin position="131"/>
        <end position="152"/>
    </location>
</feature>
<feature type="domain" description="Cation/H+ exchanger transmembrane" evidence="14">
    <location>
        <begin position="47"/>
        <end position="432"/>
    </location>
</feature>
<feature type="transmembrane region" description="Helical" evidence="13">
    <location>
        <begin position="320"/>
        <end position="339"/>
    </location>
</feature>
<dbReference type="InterPro" id="IPR057291">
    <property type="entry name" value="CHX17_2nd"/>
</dbReference>
<evidence type="ECO:0000256" key="12">
    <source>
        <dbReference type="SAM" id="MobiDB-lite"/>
    </source>
</evidence>
<dbReference type="InterPro" id="IPR057290">
    <property type="entry name" value="CHX17_C"/>
</dbReference>
<dbReference type="GO" id="GO:0006885">
    <property type="term" value="P:regulation of pH"/>
    <property type="evidence" value="ECO:0007669"/>
    <property type="project" value="TreeGrafter"/>
</dbReference>
<keyword evidence="9" id="KW-0406">Ion transport</keyword>
<dbReference type="AlphaFoldDB" id="A0A843VAU3"/>
<dbReference type="InterPro" id="IPR038770">
    <property type="entry name" value="Na+/solute_symporter_sf"/>
</dbReference>
<evidence type="ECO:0000256" key="13">
    <source>
        <dbReference type="SAM" id="Phobius"/>
    </source>
</evidence>
<evidence type="ECO:0000256" key="7">
    <source>
        <dbReference type="ARBA" id="ARBA00022958"/>
    </source>
</evidence>
<feature type="transmembrane region" description="Helical" evidence="13">
    <location>
        <begin position="413"/>
        <end position="431"/>
    </location>
</feature>
<evidence type="ECO:0000256" key="9">
    <source>
        <dbReference type="ARBA" id="ARBA00023065"/>
    </source>
</evidence>
<feature type="transmembrane region" description="Helical" evidence="13">
    <location>
        <begin position="231"/>
        <end position="257"/>
    </location>
</feature>
<feature type="transmembrane region" description="Helical" evidence="13">
    <location>
        <begin position="269"/>
        <end position="288"/>
    </location>
</feature>
<gene>
    <name evidence="17" type="ORF">Taro_026206</name>
</gene>
<name>A0A843VAU3_COLES</name>
<evidence type="ECO:0000256" key="4">
    <source>
        <dbReference type="ARBA" id="ARBA00022448"/>
    </source>
</evidence>
<evidence type="ECO:0000256" key="8">
    <source>
        <dbReference type="ARBA" id="ARBA00022989"/>
    </source>
</evidence>
<sequence length="810" mass="87848">MDPTPLEFNKNVTLCFINSPVSSAGFWLGDNPLRGMLPLVMLQISMIVICCRIVHSVLRRLGQVEATCQIIVGILLGPSLAGSIPWFRLTFFPKRSWMHLITVSQLGYVLFMFLVGVKTDLSLILKSGRKAMAVGLAGIFAPLALVFLFRYALGASIPLGLTPIIRGVAMRWCMTAFPVVSHTLAELRLLNSSVGRIALSASLLSNFVFVIGVAILSPLEVGDRATNQLSAVLTTSSCIVLALVSVFVVRVVTLWMIRKTPPRQPLQERDFAAVLVMAFGCGILYELMGYNVSTGMFMVGLALPSGPPLGTTLVRRLEGLVSDLFLPVFLAMGGFKTLLSAVTSDEAELKYLQLFLVLIMAGKVIGIMAAALCNRMRLRNAFALALVMNVRGINEVGALNLWQNDGMAGTHTYGMGIIFIVASAGIVTPLLKRVYRPSVTYGKTNARNVQQSKHDAELRVLACVHGEEDVAPIVDVLQAVRPAAGGFQARPICIYLLHLIQLAGRSAALLAPHRESNRRGGSRGGSSVTDHIVHAFRHIELGSHASVYPFVSISPYATMHLDICALAQEKNVAMLILPYHKRAAVHGAAEVTGAHRGVNASVLSYAPCSVGILVNHRPSKRPASTVIVPSRYDARMYVAVYFLGGPDDREALSFAARMVGNPKVFLTLVRLRRPTGCAAVDAEEDRHDDQVVDEFLLDSKANERVACCEEVVQNGEDIIGVIRDIGNEFNLVIVGRRQGMESPLTAGMADWSENPELGVLGDMFASTDLLCTAATLVVQQSRAAARRQPKRQCMPKESNPISRCLHSSSF</sequence>
<evidence type="ECO:0000313" key="18">
    <source>
        <dbReference type="Proteomes" id="UP000652761"/>
    </source>
</evidence>
<keyword evidence="6 13" id="KW-0812">Transmembrane</keyword>
<dbReference type="PANTHER" id="PTHR32468">
    <property type="entry name" value="CATION/H + ANTIPORTER"/>
    <property type="match status" value="1"/>
</dbReference>
<keyword evidence="18" id="KW-1185">Reference proteome</keyword>
<dbReference type="InterPro" id="IPR050794">
    <property type="entry name" value="CPA2_transporter"/>
</dbReference>
<evidence type="ECO:0000256" key="11">
    <source>
        <dbReference type="ARBA" id="ARBA00038341"/>
    </source>
</evidence>
<dbReference type="InterPro" id="IPR006153">
    <property type="entry name" value="Cation/H_exchanger_TM"/>
</dbReference>
<evidence type="ECO:0008006" key="19">
    <source>
        <dbReference type="Google" id="ProtNLM"/>
    </source>
</evidence>
<keyword evidence="7" id="KW-0630">Potassium</keyword>
<feature type="transmembrane region" description="Helical" evidence="13">
    <location>
        <begin position="36"/>
        <end position="58"/>
    </location>
</feature>
<feature type="domain" description="Cation/H(+) antiporter central" evidence="15">
    <location>
        <begin position="490"/>
        <end position="616"/>
    </location>
</feature>
<feature type="transmembrane region" description="Helical" evidence="13">
    <location>
        <begin position="351"/>
        <end position="374"/>
    </location>
</feature>
<dbReference type="GO" id="GO:0006813">
    <property type="term" value="P:potassium ion transport"/>
    <property type="evidence" value="ECO:0007669"/>
    <property type="project" value="UniProtKB-KW"/>
</dbReference>
<dbReference type="Gene3D" id="1.20.1530.20">
    <property type="match status" value="1"/>
</dbReference>
<feature type="transmembrane region" description="Helical" evidence="13">
    <location>
        <begin position="294"/>
        <end position="313"/>
    </location>
</feature>
<comment type="function">
    <text evidence="1">May function as sodium-coupled metabolite transporter across the chloroplast envelope.</text>
</comment>
<dbReference type="PANTHER" id="PTHR32468:SF30">
    <property type="entry name" value="OS12G0109150 PROTEIN"/>
    <property type="match status" value="1"/>
</dbReference>
<evidence type="ECO:0000256" key="2">
    <source>
        <dbReference type="ARBA" id="ARBA00004119"/>
    </source>
</evidence>
<evidence type="ECO:0000256" key="6">
    <source>
        <dbReference type="ARBA" id="ARBA00022692"/>
    </source>
</evidence>
<dbReference type="EMBL" id="NMUH01001575">
    <property type="protein sequence ID" value="MQL93561.1"/>
    <property type="molecule type" value="Genomic_DNA"/>
</dbReference>
<evidence type="ECO:0000256" key="3">
    <source>
        <dbReference type="ARBA" id="ARBA00004141"/>
    </source>
</evidence>
<evidence type="ECO:0000259" key="15">
    <source>
        <dbReference type="Pfam" id="PF23256"/>
    </source>
</evidence>
<dbReference type="OrthoDB" id="1889525at2759"/>
<evidence type="ECO:0000256" key="5">
    <source>
        <dbReference type="ARBA" id="ARBA00022538"/>
    </source>
</evidence>
<evidence type="ECO:0000259" key="16">
    <source>
        <dbReference type="Pfam" id="PF23259"/>
    </source>
</evidence>
<keyword evidence="10 13" id="KW-0472">Membrane</keyword>
<comment type="caution">
    <text evidence="17">The sequence shown here is derived from an EMBL/GenBank/DDBJ whole genome shotgun (WGS) entry which is preliminary data.</text>
</comment>
<feature type="domain" description="Cation/H(+) antiporter C-terminal" evidence="16">
    <location>
        <begin position="637"/>
        <end position="781"/>
    </location>
</feature>
<dbReference type="Pfam" id="PF00999">
    <property type="entry name" value="Na_H_Exchanger"/>
    <property type="match status" value="1"/>
</dbReference>
<evidence type="ECO:0000259" key="14">
    <source>
        <dbReference type="Pfam" id="PF00999"/>
    </source>
</evidence>
<comment type="subcellular location">
    <subcellularLocation>
        <location evidence="3">Membrane</location>
        <topology evidence="3">Multi-pass membrane protein</topology>
    </subcellularLocation>
    <subcellularLocation>
        <location evidence="2">Plastid</location>
        <location evidence="2">Chloroplast envelope</location>
    </subcellularLocation>
</comment>